<dbReference type="EMBL" id="MVAB01000001">
    <property type="protein sequence ID" value="OPF87711.1"/>
    <property type="molecule type" value="Genomic_DNA"/>
</dbReference>
<accession>A0A1V4DGZ0</accession>
<dbReference type="PIRSF" id="PIRSF000102">
    <property type="entry name" value="Lac_mal_DH"/>
    <property type="match status" value="1"/>
</dbReference>
<dbReference type="InterPro" id="IPR011304">
    <property type="entry name" value="L-lactate_DH"/>
</dbReference>
<evidence type="ECO:0000256" key="5">
    <source>
        <dbReference type="ARBA" id="ARBA00023027"/>
    </source>
</evidence>
<evidence type="ECO:0000256" key="1">
    <source>
        <dbReference type="ARBA" id="ARBA00004843"/>
    </source>
</evidence>
<comment type="similarity">
    <text evidence="2">Belongs to the LDH/MDH superfamily. LDH family.</text>
</comment>
<evidence type="ECO:0000313" key="13">
    <source>
        <dbReference type="Proteomes" id="UP000189970"/>
    </source>
</evidence>
<dbReference type="InterPro" id="IPR001236">
    <property type="entry name" value="Lactate/malate_DH_N"/>
</dbReference>
<dbReference type="Gene3D" id="3.40.50.720">
    <property type="entry name" value="NAD(P)-binding Rossmann-like Domain"/>
    <property type="match status" value="1"/>
</dbReference>
<dbReference type="PRINTS" id="PR00086">
    <property type="entry name" value="LLDHDRGNASE"/>
</dbReference>
<evidence type="ECO:0000256" key="6">
    <source>
        <dbReference type="NCBIfam" id="TIGR01771"/>
    </source>
</evidence>
<protein>
    <recommendedName>
        <fullName evidence="3 6">L-lactate dehydrogenase</fullName>
        <ecNumber evidence="3 6">1.1.1.27</ecNumber>
    </recommendedName>
</protein>
<dbReference type="Proteomes" id="UP000189970">
    <property type="component" value="Unassembled WGS sequence"/>
</dbReference>
<evidence type="ECO:0000256" key="9">
    <source>
        <dbReference type="RuleBase" id="RU003369"/>
    </source>
</evidence>
<dbReference type="Pfam" id="PF00056">
    <property type="entry name" value="Ldh_1_N"/>
    <property type="match status" value="1"/>
</dbReference>
<evidence type="ECO:0000256" key="4">
    <source>
        <dbReference type="ARBA" id="ARBA00023002"/>
    </source>
</evidence>
<evidence type="ECO:0000256" key="7">
    <source>
        <dbReference type="PIRSR" id="PIRSR000102-1"/>
    </source>
</evidence>
<feature type="binding site" evidence="8">
    <location>
        <begin position="117"/>
        <end position="119"/>
    </location>
    <ligand>
        <name>NAD(+)</name>
        <dbReference type="ChEBI" id="CHEBI:57540"/>
    </ligand>
</feature>
<feature type="binding site" evidence="8">
    <location>
        <position position="33"/>
    </location>
    <ligand>
        <name>NAD(+)</name>
        <dbReference type="ChEBI" id="CHEBI:57540"/>
    </ligand>
</feature>
<evidence type="ECO:0000256" key="8">
    <source>
        <dbReference type="PIRSR" id="PIRSR000102-3"/>
    </source>
</evidence>
<dbReference type="PANTHER" id="PTHR43128">
    <property type="entry name" value="L-2-HYDROXYCARBOXYLATE DEHYDROGENASE (NAD(P)(+))"/>
    <property type="match status" value="1"/>
</dbReference>
<gene>
    <name evidence="12" type="ORF">BW731_05715</name>
</gene>
<dbReference type="SUPFAM" id="SSF51735">
    <property type="entry name" value="NAD(P)-binding Rossmann-fold domains"/>
    <property type="match status" value="1"/>
</dbReference>
<comment type="pathway">
    <text evidence="1">Fermentation; pyruvate fermentation to lactate; (S)-lactate from pyruvate: step 1/1.</text>
</comment>
<dbReference type="RefSeq" id="WP_079346429.1">
    <property type="nucleotide sequence ID" value="NZ_MVAB01000001.1"/>
</dbReference>
<evidence type="ECO:0000259" key="10">
    <source>
        <dbReference type="Pfam" id="PF00056"/>
    </source>
</evidence>
<dbReference type="InterPro" id="IPR001557">
    <property type="entry name" value="L-lactate/malate_DH"/>
</dbReference>
<evidence type="ECO:0000313" key="12">
    <source>
        <dbReference type="EMBL" id="OPF87711.1"/>
    </source>
</evidence>
<dbReference type="GO" id="GO:0005737">
    <property type="term" value="C:cytoplasm"/>
    <property type="evidence" value="ECO:0007669"/>
    <property type="project" value="UniProtKB-UniRule"/>
</dbReference>
<dbReference type="Gene3D" id="3.90.110.10">
    <property type="entry name" value="Lactate dehydrogenase/glycoside hydrolase, family 4, C-terminal"/>
    <property type="match status" value="1"/>
</dbReference>
<dbReference type="NCBIfam" id="TIGR01771">
    <property type="entry name" value="L-LDH-NAD"/>
    <property type="match status" value="1"/>
</dbReference>
<dbReference type="InterPro" id="IPR036291">
    <property type="entry name" value="NAD(P)-bd_dom_sf"/>
</dbReference>
<dbReference type="PANTHER" id="PTHR43128:SF31">
    <property type="entry name" value="L-LACTATE DEHYDROGENASE"/>
    <property type="match status" value="1"/>
</dbReference>
<organism evidence="12 13">
    <name type="scientific">Vagococcus martis</name>
    <dbReference type="NCBI Taxonomy" id="1768210"/>
    <lineage>
        <taxon>Bacteria</taxon>
        <taxon>Bacillati</taxon>
        <taxon>Bacillota</taxon>
        <taxon>Bacilli</taxon>
        <taxon>Lactobacillales</taxon>
        <taxon>Enterococcaceae</taxon>
        <taxon>Vagococcus</taxon>
    </lineage>
</organism>
<feature type="binding site" evidence="8">
    <location>
        <position position="94"/>
    </location>
    <ligand>
        <name>NAD(+)</name>
        <dbReference type="ChEBI" id="CHEBI:57540"/>
    </ligand>
</feature>
<feature type="active site" description="Proton acceptor" evidence="7">
    <location>
        <position position="174"/>
    </location>
</feature>
<sequence>MSKVGIIGLGHVGSDIAYTLCTKCQVDELVLIDKNKEKVIAEYLELTDSMMMTEVKTTILLHEYSYLNDADIIVISVGSQSIDNEDRVSELSDNARSIRQVVPKVIASGFKGIFLVITNPCDVITTLVHRESGFPAHRVIGTGTSLDTIRMKRVVGEKLGISGQSIGGYVLGEHGESQFVAWSSVTVGTQKLLEFTKLSEEELEEMKEATRLGGWEIHQRKSWTSFGIASTVSRLIQSILKDEKRIYPLSIYHEVENIHIGYPAFIGKKGIIKSLSLDLTSKETVLFEQSIAKVKKYVNH</sequence>
<proteinExistence type="inferred from homology"/>
<name>A0A1V4DGZ0_9ENTE</name>
<keyword evidence="5 8" id="KW-0520">NAD</keyword>
<dbReference type="SUPFAM" id="SSF56327">
    <property type="entry name" value="LDH C-terminal domain-like"/>
    <property type="match status" value="1"/>
</dbReference>
<evidence type="ECO:0000256" key="3">
    <source>
        <dbReference type="ARBA" id="ARBA00012967"/>
    </source>
</evidence>
<feature type="binding site" evidence="8">
    <location>
        <begin position="8"/>
        <end position="13"/>
    </location>
    <ligand>
        <name>NAD(+)</name>
        <dbReference type="ChEBI" id="CHEBI:57540"/>
    </ligand>
</feature>
<feature type="domain" description="Lactate/malate dehydrogenase C-terminal" evidence="11">
    <location>
        <begin position="144"/>
        <end position="298"/>
    </location>
</feature>
<dbReference type="InterPro" id="IPR015955">
    <property type="entry name" value="Lactate_DH/Glyco_Ohase_4_C"/>
</dbReference>
<reference evidence="12 13" key="1">
    <citation type="submission" date="2017-02" db="EMBL/GenBank/DDBJ databases">
        <title>Vagococcus cremeus sp. nov., isolated from the small intestine of a marten, Martes flavigula.</title>
        <authorList>
            <person name="Tak E.J."/>
            <person name="Bae J.-W."/>
        </authorList>
    </citation>
    <scope>NUCLEOTIDE SEQUENCE [LARGE SCALE GENOMIC DNA]</scope>
    <source>
        <strain evidence="12 13">D7T301</strain>
    </source>
</reference>
<keyword evidence="13" id="KW-1185">Reference proteome</keyword>
<dbReference type="InterPro" id="IPR022383">
    <property type="entry name" value="Lactate/malate_DH_C"/>
</dbReference>
<dbReference type="GO" id="GO:0006096">
    <property type="term" value="P:glycolytic process"/>
    <property type="evidence" value="ECO:0007669"/>
    <property type="project" value="UniProtKB-UniRule"/>
</dbReference>
<evidence type="ECO:0000259" key="11">
    <source>
        <dbReference type="Pfam" id="PF02866"/>
    </source>
</evidence>
<dbReference type="EC" id="1.1.1.27" evidence="3 6"/>
<dbReference type="AlphaFoldDB" id="A0A1V4DGZ0"/>
<dbReference type="GO" id="GO:0004459">
    <property type="term" value="F:L-lactate dehydrogenase (NAD+) activity"/>
    <property type="evidence" value="ECO:0007669"/>
    <property type="project" value="UniProtKB-UniRule"/>
</dbReference>
<comment type="caution">
    <text evidence="12">The sequence shown here is derived from an EMBL/GenBank/DDBJ whole genome shotgun (WGS) entry which is preliminary data.</text>
</comment>
<dbReference type="UniPathway" id="UPA00554">
    <property type="reaction ID" value="UER00611"/>
</dbReference>
<evidence type="ECO:0000256" key="2">
    <source>
        <dbReference type="ARBA" id="ARBA00006054"/>
    </source>
</evidence>
<feature type="domain" description="Lactate/malate dehydrogenase N-terminal" evidence="10">
    <location>
        <begin position="3"/>
        <end position="141"/>
    </location>
</feature>
<dbReference type="GO" id="GO:0006089">
    <property type="term" value="P:lactate metabolic process"/>
    <property type="evidence" value="ECO:0007669"/>
    <property type="project" value="TreeGrafter"/>
</dbReference>
<dbReference type="Pfam" id="PF02866">
    <property type="entry name" value="Ldh_1_C"/>
    <property type="match status" value="1"/>
</dbReference>
<keyword evidence="4 9" id="KW-0560">Oxidoreductase</keyword>